<sequence length="290" mass="29370">MGEDLLGLAGKAGKGFAGGLLGGVGTAGEALGKSDLNPVTAAGDAAAAAVEGKAEEFLWEFAQSTVDGTQVFFHMIVDLLFQIAAPQVTGEFIYTMGGRIFFISLPLIVLFAAMRIIAASLRAQALTGARDAFLGAGASVLGTVALVPLTSLAVRAVDAAADGLLTATLLDGDEFVDNIMEAVVQIGTVVGNLVAGEEIAGPVAAWSVPAGGVVATCLICVLAAALLLAACVVIGLALVARNMLLYIVIVIGPLCLSGLAWERGLPLVRGHADSSICWGSEIMNHGQEAL</sequence>
<feature type="transmembrane region" description="Helical" evidence="1">
    <location>
        <begin position="133"/>
        <end position="154"/>
    </location>
</feature>
<feature type="transmembrane region" description="Helical" evidence="1">
    <location>
        <begin position="213"/>
        <end position="236"/>
    </location>
</feature>
<dbReference type="Proteomes" id="UP001595937">
    <property type="component" value="Unassembled WGS sequence"/>
</dbReference>
<feature type="transmembrane region" description="Helical" evidence="1">
    <location>
        <begin position="243"/>
        <end position="261"/>
    </location>
</feature>
<keyword evidence="3" id="KW-1185">Reference proteome</keyword>
<keyword evidence="1" id="KW-0472">Membrane</keyword>
<keyword evidence="1" id="KW-0812">Transmembrane</keyword>
<evidence type="ECO:0000313" key="2">
    <source>
        <dbReference type="EMBL" id="MFC5296202.1"/>
    </source>
</evidence>
<accession>A0ABW0F9V6</accession>
<evidence type="ECO:0000313" key="3">
    <source>
        <dbReference type="Proteomes" id="UP001595937"/>
    </source>
</evidence>
<comment type="caution">
    <text evidence="2">The sequence shown here is derived from an EMBL/GenBank/DDBJ whole genome shotgun (WGS) entry which is preliminary data.</text>
</comment>
<feature type="transmembrane region" description="Helical" evidence="1">
    <location>
        <begin position="100"/>
        <end position="121"/>
    </location>
</feature>
<evidence type="ECO:0000256" key="1">
    <source>
        <dbReference type="SAM" id="Phobius"/>
    </source>
</evidence>
<dbReference type="RefSeq" id="WP_343922318.1">
    <property type="nucleotide sequence ID" value="NZ_BAAAIR010000007.1"/>
</dbReference>
<protein>
    <recommendedName>
        <fullName evidence="4">TrbL/VirB6 plasmid conjugal transfer protein</fullName>
    </recommendedName>
</protein>
<organism evidence="2 3">
    <name type="scientific">Brachybacterium tyrofermentans</name>
    <dbReference type="NCBI Taxonomy" id="47848"/>
    <lineage>
        <taxon>Bacteria</taxon>
        <taxon>Bacillati</taxon>
        <taxon>Actinomycetota</taxon>
        <taxon>Actinomycetes</taxon>
        <taxon>Micrococcales</taxon>
        <taxon>Dermabacteraceae</taxon>
        <taxon>Brachybacterium</taxon>
    </lineage>
</organism>
<feature type="non-terminal residue" evidence="2">
    <location>
        <position position="290"/>
    </location>
</feature>
<evidence type="ECO:0008006" key="4">
    <source>
        <dbReference type="Google" id="ProtNLM"/>
    </source>
</evidence>
<reference evidence="3" key="1">
    <citation type="journal article" date="2019" name="Int. J. Syst. Evol. Microbiol.">
        <title>The Global Catalogue of Microorganisms (GCM) 10K type strain sequencing project: providing services to taxonomists for standard genome sequencing and annotation.</title>
        <authorList>
            <consortium name="The Broad Institute Genomics Platform"/>
            <consortium name="The Broad Institute Genome Sequencing Center for Infectious Disease"/>
            <person name="Wu L."/>
            <person name="Ma J."/>
        </authorList>
    </citation>
    <scope>NUCLEOTIDE SEQUENCE [LARGE SCALE GENOMIC DNA]</scope>
    <source>
        <strain evidence="3">CGMCC 1.16455</strain>
    </source>
</reference>
<keyword evidence="1" id="KW-1133">Transmembrane helix</keyword>
<name>A0ABW0F9V6_9MICO</name>
<dbReference type="GeneID" id="303296080"/>
<gene>
    <name evidence="2" type="ORF">ACFPK8_01625</name>
</gene>
<proteinExistence type="predicted"/>
<dbReference type="EMBL" id="JBHSLN010000004">
    <property type="protein sequence ID" value="MFC5296202.1"/>
    <property type="molecule type" value="Genomic_DNA"/>
</dbReference>